<evidence type="ECO:0000256" key="7">
    <source>
        <dbReference type="RuleBase" id="RU000488"/>
    </source>
</evidence>
<evidence type="ECO:0000256" key="1">
    <source>
        <dbReference type="ARBA" id="ARBA00004141"/>
    </source>
</evidence>
<organism evidence="8">
    <name type="scientific">Blastocystis hominis</name>
    <dbReference type="NCBI Taxonomy" id="12968"/>
    <lineage>
        <taxon>Eukaryota</taxon>
        <taxon>Sar</taxon>
        <taxon>Stramenopiles</taxon>
        <taxon>Bigyra</taxon>
        <taxon>Opalozoa</taxon>
        <taxon>Opalinata</taxon>
        <taxon>Blastocystidae</taxon>
        <taxon>Blastocystis</taxon>
    </lineage>
</organism>
<dbReference type="InterPro" id="IPR002067">
    <property type="entry name" value="MCP"/>
</dbReference>
<dbReference type="AlphaFoldDB" id="D8MA65"/>
<dbReference type="InParanoid" id="D8MA65"/>
<dbReference type="GO" id="GO:0055085">
    <property type="term" value="P:transmembrane transport"/>
    <property type="evidence" value="ECO:0007669"/>
    <property type="project" value="InterPro"/>
</dbReference>
<dbReference type="InterPro" id="IPR023395">
    <property type="entry name" value="MCP_dom_sf"/>
</dbReference>
<feature type="repeat" description="Solcar" evidence="6">
    <location>
        <begin position="32"/>
        <end position="118"/>
    </location>
</feature>
<dbReference type="PRINTS" id="PR00926">
    <property type="entry name" value="MITOCARRIER"/>
</dbReference>
<dbReference type="PANTHER" id="PTHR24089">
    <property type="entry name" value="SOLUTE CARRIER FAMILY 25"/>
    <property type="match status" value="1"/>
</dbReference>
<dbReference type="EMBL" id="FN668689">
    <property type="protein sequence ID" value="CBK24954.2"/>
    <property type="molecule type" value="Genomic_DNA"/>
</dbReference>
<evidence type="ECO:0000256" key="3">
    <source>
        <dbReference type="ARBA" id="ARBA00022692"/>
    </source>
</evidence>
<evidence type="ECO:0000313" key="8">
    <source>
        <dbReference type="EMBL" id="CBK24954.2"/>
    </source>
</evidence>
<dbReference type="Pfam" id="PF00153">
    <property type="entry name" value="Mito_carr"/>
    <property type="match status" value="2"/>
</dbReference>
<gene>
    <name evidence="8" type="ORF">GSBLH_T00004614001</name>
</gene>
<sequence length="212" mass="23424">MLSGNLTAEIYWFLYSGVQFSCYEYLQLHHANLVSSSFSSGALSSAVTTLVTYPFDILRTRFVYQGKDMYYKHILTGFASIIKDEGVLGLYKGLLPCLASIMPYMGSCFYIVEFLRSQYGDTPGANSVYGAISGATSKLLVYPLDTGKKLLQVYQLSPSKSVVTFLRDHYRLTGVRGLYAGAMAAMLKSGLSSGLLFGFYTLAKTFLNYCCL</sequence>
<reference evidence="8" key="1">
    <citation type="submission" date="2010-02" db="EMBL/GenBank/DDBJ databases">
        <title>Sequencing and annotation of the Blastocystis hominis genome.</title>
        <authorList>
            <person name="Wincker P."/>
        </authorList>
    </citation>
    <scope>NUCLEOTIDE SEQUENCE</scope>
    <source>
        <strain evidence="8">Singapore isolate B</strain>
    </source>
</reference>
<dbReference type="InterPro" id="IPR018108">
    <property type="entry name" value="MCP_transmembrane"/>
</dbReference>
<evidence type="ECO:0000256" key="2">
    <source>
        <dbReference type="ARBA" id="ARBA00022448"/>
    </source>
</evidence>
<comment type="similarity">
    <text evidence="7">Belongs to the mitochondrial carrier (TC 2.A.29) family.</text>
</comment>
<evidence type="ECO:0000256" key="6">
    <source>
        <dbReference type="PROSITE-ProRule" id="PRU00282"/>
    </source>
</evidence>
<dbReference type="OrthoDB" id="18574at2759"/>
<evidence type="ECO:0000256" key="4">
    <source>
        <dbReference type="ARBA" id="ARBA00022737"/>
    </source>
</evidence>
<proteinExistence type="inferred from homology"/>
<dbReference type="SUPFAM" id="SSF103506">
    <property type="entry name" value="Mitochondrial carrier"/>
    <property type="match status" value="1"/>
</dbReference>
<dbReference type="Gene3D" id="1.50.40.10">
    <property type="entry name" value="Mitochondrial carrier domain"/>
    <property type="match status" value="1"/>
</dbReference>
<feature type="repeat" description="Solcar" evidence="6">
    <location>
        <begin position="121"/>
        <end position="206"/>
    </location>
</feature>
<name>D8MA65_BLAHO</name>
<dbReference type="GO" id="GO:0016020">
    <property type="term" value="C:membrane"/>
    <property type="evidence" value="ECO:0007669"/>
    <property type="project" value="UniProtKB-SubCell"/>
</dbReference>
<protein>
    <recommendedName>
        <fullName evidence="10">Mitochondrial carrier protein</fullName>
    </recommendedName>
</protein>
<comment type="subcellular location">
    <subcellularLocation>
        <location evidence="1">Membrane</location>
        <topology evidence="1">Multi-pass membrane protein</topology>
    </subcellularLocation>
</comment>
<evidence type="ECO:0000313" key="9">
    <source>
        <dbReference type="Proteomes" id="UP000008312"/>
    </source>
</evidence>
<dbReference type="RefSeq" id="XP_012899002.1">
    <property type="nucleotide sequence ID" value="XM_013043548.1"/>
</dbReference>
<keyword evidence="2 7" id="KW-0813">Transport</keyword>
<accession>D8MA65</accession>
<keyword evidence="9" id="KW-1185">Reference proteome</keyword>
<evidence type="ECO:0008006" key="10">
    <source>
        <dbReference type="Google" id="ProtNLM"/>
    </source>
</evidence>
<dbReference type="GeneID" id="24921632"/>
<keyword evidence="3 6" id="KW-0812">Transmembrane</keyword>
<keyword evidence="5 6" id="KW-0472">Membrane</keyword>
<dbReference type="PROSITE" id="PS50920">
    <property type="entry name" value="SOLCAR"/>
    <property type="match status" value="2"/>
</dbReference>
<evidence type="ECO:0000256" key="5">
    <source>
        <dbReference type="ARBA" id="ARBA00023136"/>
    </source>
</evidence>
<keyword evidence="4" id="KW-0677">Repeat</keyword>
<dbReference type="Proteomes" id="UP000008312">
    <property type="component" value="Unassembled WGS sequence"/>
</dbReference>